<organism evidence="1 2">
    <name type="scientific">Austropuccinia psidii MF-1</name>
    <dbReference type="NCBI Taxonomy" id="1389203"/>
    <lineage>
        <taxon>Eukaryota</taxon>
        <taxon>Fungi</taxon>
        <taxon>Dikarya</taxon>
        <taxon>Basidiomycota</taxon>
        <taxon>Pucciniomycotina</taxon>
        <taxon>Pucciniomycetes</taxon>
        <taxon>Pucciniales</taxon>
        <taxon>Sphaerophragmiaceae</taxon>
        <taxon>Austropuccinia</taxon>
    </lineage>
</organism>
<dbReference type="Proteomes" id="UP000765509">
    <property type="component" value="Unassembled WGS sequence"/>
</dbReference>
<keyword evidence="2" id="KW-1185">Reference proteome</keyword>
<accession>A0A9Q3L5Q6</accession>
<dbReference type="EMBL" id="AVOT02152798">
    <property type="protein sequence ID" value="MBW0593189.1"/>
    <property type="molecule type" value="Genomic_DNA"/>
</dbReference>
<sequence>MNRVQVVLPTNETLYLRFMVEGTSSHIVLGKDFCDYFNWLQLLNLMTSSYEEEESNQSPKSFNQGSLALKDTNQSSEDLYEGMQVFSIGIMDFTQHDFHDMMTRREGSPYTALSPLTPLDEEPFTLGDLLHDEYFNMGEINSEEYPIPQAVLQPGLQQRFDVDPELTTSNILIPEFTSGSKKEHSDNKNYIQTFSPSINSLIQEIQSNCTLPTNQHVKDINETSLVKDDVMFTENFEEPLPTLEKLIFGE</sequence>
<evidence type="ECO:0000313" key="1">
    <source>
        <dbReference type="EMBL" id="MBW0593189.1"/>
    </source>
</evidence>
<comment type="caution">
    <text evidence="1">The sequence shown here is derived from an EMBL/GenBank/DDBJ whole genome shotgun (WGS) entry which is preliminary data.</text>
</comment>
<proteinExistence type="predicted"/>
<protein>
    <submittedName>
        <fullName evidence="1">Uncharacterized protein</fullName>
    </submittedName>
</protein>
<dbReference type="AlphaFoldDB" id="A0A9Q3L5Q6"/>
<gene>
    <name evidence="1" type="ORF">O181_132904</name>
</gene>
<name>A0A9Q3L5Q6_9BASI</name>
<evidence type="ECO:0000313" key="2">
    <source>
        <dbReference type="Proteomes" id="UP000765509"/>
    </source>
</evidence>
<reference evidence="1" key="1">
    <citation type="submission" date="2021-03" db="EMBL/GenBank/DDBJ databases">
        <title>Draft genome sequence of rust myrtle Austropuccinia psidii MF-1, a brazilian biotype.</title>
        <authorList>
            <person name="Quecine M.C."/>
            <person name="Pachon D.M.R."/>
            <person name="Bonatelli M.L."/>
            <person name="Correr F.H."/>
            <person name="Franceschini L.M."/>
            <person name="Leite T.F."/>
            <person name="Margarido G.R.A."/>
            <person name="Almeida C.A."/>
            <person name="Ferrarezi J.A."/>
            <person name="Labate C.A."/>
        </authorList>
    </citation>
    <scope>NUCLEOTIDE SEQUENCE</scope>
    <source>
        <strain evidence="1">MF-1</strain>
    </source>
</reference>